<feature type="domain" description="PXA" evidence="5">
    <location>
        <begin position="119"/>
        <end position="291"/>
    </location>
</feature>
<dbReference type="PANTHER" id="PTHR22775">
    <property type="entry name" value="SORTING NEXIN"/>
    <property type="match status" value="1"/>
</dbReference>
<feature type="non-terminal residue" evidence="7">
    <location>
        <position position="821"/>
    </location>
</feature>
<keyword evidence="2" id="KW-0812">Transmembrane</keyword>
<feature type="domain" description="RGS" evidence="3">
    <location>
        <begin position="324"/>
        <end position="456"/>
    </location>
</feature>
<dbReference type="SMART" id="SM00313">
    <property type="entry name" value="PXA"/>
    <property type="match status" value="1"/>
</dbReference>
<keyword evidence="2" id="KW-1133">Transmembrane helix</keyword>
<feature type="compositionally biased region" description="Pro residues" evidence="1">
    <location>
        <begin position="478"/>
        <end position="491"/>
    </location>
</feature>
<proteinExistence type="predicted"/>
<dbReference type="InterPro" id="IPR036871">
    <property type="entry name" value="PX_dom_sf"/>
</dbReference>
<gene>
    <name evidence="7" type="primary">LOC102802268</name>
</gene>
<dbReference type="InterPro" id="IPR001683">
    <property type="entry name" value="PX_dom"/>
</dbReference>
<dbReference type="InterPro" id="IPR016137">
    <property type="entry name" value="RGS"/>
</dbReference>
<dbReference type="Pfam" id="PF02194">
    <property type="entry name" value="PXA"/>
    <property type="match status" value="1"/>
</dbReference>
<dbReference type="PROSITE" id="PS50195">
    <property type="entry name" value="PX"/>
    <property type="match status" value="1"/>
</dbReference>
<dbReference type="InterPro" id="IPR037892">
    <property type="entry name" value="SNX14_RGS"/>
</dbReference>
<dbReference type="Gene3D" id="1.10.167.10">
    <property type="entry name" value="Regulator of G-protein Signalling 4, domain 2"/>
    <property type="match status" value="1"/>
</dbReference>
<accession>A0ABM0M8D2</accession>
<dbReference type="PANTHER" id="PTHR22775:SF44">
    <property type="entry name" value="SORTING NEXIN-14"/>
    <property type="match status" value="1"/>
</dbReference>
<feature type="region of interest" description="Disordered" evidence="1">
    <location>
        <begin position="471"/>
        <end position="506"/>
    </location>
</feature>
<keyword evidence="2" id="KW-0472">Membrane</keyword>
<dbReference type="Proteomes" id="UP000694865">
    <property type="component" value="Unplaced"/>
</dbReference>
<keyword evidence="6" id="KW-1185">Reference proteome</keyword>
<dbReference type="GeneID" id="102802268"/>
<sequence>MADLSTQLWDLGNKNRRYSYAIGILFILSVVFTNYLHILMMGWSFVAGLLMSYLIISNNPLLPNLLPMFRREQKVTSDVSDTPVQTIKVCSICGDEKCTRHRPELTITTLQPWANFYIPQRVDNAIAELLELVLKNFIYVWYHDLSSDEQFVTTLRQSLRYAVAVILKRAKKLDIPHLIIHKLIKAALSHFDSYMKGRKEGGEDIQQVTLDLMGQHLHCAMHSRKSELQYLRKMTEALLPHIFPRNALECKGVCALVREILSGSLLLQGMDVIADPDMVNKLLLIFFDEEPMTACTDAPSPKVCILEAFYETNHKPRNSALSLELTDMLKDKMILYHFMEFMKNEGSLNVLQFCLSVEDFNRRSLVPELSIDQMVCLHQEAQDLYRLYFAPHAIDRIQFEDDIIGEVKSIAEGPYKEVTRLRTSDALFRAYEHAYNLLENTFCPLFHQSDAYYTMLCGRRLSYDCRPLSPVSDLSPTTPSPPPSPPPPPPSAAQLQQRRRSNEPLSAVSKLGSRIKGVFKSQTVEERLLMEAEDMLESDSPQSVTDILGVEDILPLSFPLRDLSAWRVNILRCGLRQEGNNKYFVYVIHVDRLDVRTAGEEKMSWEVERRYHEFYVLENKLTEFHGVFEDCSLPSKRSFGTRTQDFIESKLPILEKWLQMLLTKPVLRGSELLYNFLTTKDEFVAKLLPDVNFGKMLKSVPNRLLKERGQFLEPFLQSFAASTEAPKPKPSGNDLRDKTYETLLEKRHSDIYDDNAEFNVDDDDEIQYTREITDVNVLDLDGAFEYVVYLARAAYEIPVWIHQILMTVKILAKNTIEGYLD</sequence>
<dbReference type="CDD" id="cd06877">
    <property type="entry name" value="PX_SNX14"/>
    <property type="match status" value="1"/>
</dbReference>
<dbReference type="SMART" id="SM00312">
    <property type="entry name" value="PX"/>
    <property type="match status" value="1"/>
</dbReference>
<dbReference type="SMART" id="SM00315">
    <property type="entry name" value="RGS"/>
    <property type="match status" value="1"/>
</dbReference>
<dbReference type="PROSITE" id="PS51207">
    <property type="entry name" value="PXA"/>
    <property type="match status" value="1"/>
</dbReference>
<organism evidence="6 7">
    <name type="scientific">Saccoglossus kowalevskii</name>
    <name type="common">Acorn worm</name>
    <dbReference type="NCBI Taxonomy" id="10224"/>
    <lineage>
        <taxon>Eukaryota</taxon>
        <taxon>Metazoa</taxon>
        <taxon>Hemichordata</taxon>
        <taxon>Enteropneusta</taxon>
        <taxon>Harrimaniidae</taxon>
        <taxon>Saccoglossus</taxon>
    </lineage>
</organism>
<feature type="domain" description="PX" evidence="4">
    <location>
        <begin position="564"/>
        <end position="684"/>
    </location>
</feature>
<evidence type="ECO:0000259" key="5">
    <source>
        <dbReference type="PROSITE" id="PS51207"/>
    </source>
</evidence>
<evidence type="ECO:0000313" key="6">
    <source>
        <dbReference type="Proteomes" id="UP000694865"/>
    </source>
</evidence>
<dbReference type="CDD" id="cd08722">
    <property type="entry name" value="RGS_SNX14"/>
    <property type="match status" value="1"/>
</dbReference>
<dbReference type="SUPFAM" id="SSF64268">
    <property type="entry name" value="PX domain"/>
    <property type="match status" value="1"/>
</dbReference>
<feature type="transmembrane region" description="Helical" evidence="2">
    <location>
        <begin position="18"/>
        <end position="36"/>
    </location>
</feature>
<evidence type="ECO:0000313" key="7">
    <source>
        <dbReference type="RefSeq" id="XP_006816273.1"/>
    </source>
</evidence>
<dbReference type="InterPro" id="IPR037436">
    <property type="entry name" value="SNX14_PX"/>
</dbReference>
<dbReference type="Pfam" id="PF00787">
    <property type="entry name" value="PX"/>
    <property type="match status" value="1"/>
</dbReference>
<evidence type="ECO:0000256" key="1">
    <source>
        <dbReference type="SAM" id="MobiDB-lite"/>
    </source>
</evidence>
<evidence type="ECO:0000259" key="4">
    <source>
        <dbReference type="PROSITE" id="PS50195"/>
    </source>
</evidence>
<evidence type="ECO:0000259" key="3">
    <source>
        <dbReference type="PROSITE" id="PS50132"/>
    </source>
</evidence>
<dbReference type="InterPro" id="IPR003114">
    <property type="entry name" value="Phox_assoc"/>
</dbReference>
<evidence type="ECO:0000256" key="2">
    <source>
        <dbReference type="SAM" id="Phobius"/>
    </source>
</evidence>
<dbReference type="InterPro" id="IPR044926">
    <property type="entry name" value="RGS_subdomain_2"/>
</dbReference>
<dbReference type="Pfam" id="PF00615">
    <property type="entry name" value="RGS"/>
    <property type="match status" value="1"/>
</dbReference>
<dbReference type="PROSITE" id="PS50132">
    <property type="entry name" value="RGS"/>
    <property type="match status" value="1"/>
</dbReference>
<reference evidence="7" key="1">
    <citation type="submission" date="2025-08" db="UniProtKB">
        <authorList>
            <consortium name="RefSeq"/>
        </authorList>
    </citation>
    <scope>IDENTIFICATION</scope>
    <source>
        <tissue evidence="7">Testes</tissue>
    </source>
</reference>
<name>A0ABM0M8D2_SACKO</name>
<dbReference type="Gene3D" id="3.30.1520.10">
    <property type="entry name" value="Phox-like domain"/>
    <property type="match status" value="1"/>
</dbReference>
<protein>
    <submittedName>
        <fullName evidence="7">Sorting nexin-14-like</fullName>
    </submittedName>
</protein>
<dbReference type="SUPFAM" id="SSF48097">
    <property type="entry name" value="Regulator of G-protein signaling, RGS"/>
    <property type="match status" value="1"/>
</dbReference>
<dbReference type="RefSeq" id="XP_006816273.1">
    <property type="nucleotide sequence ID" value="XM_006816210.1"/>
</dbReference>
<dbReference type="InterPro" id="IPR036305">
    <property type="entry name" value="RGS_sf"/>
</dbReference>